<reference evidence="2" key="2">
    <citation type="submission" date="2020-05" db="UniProtKB">
        <authorList>
            <consortium name="EnsemblMetazoa"/>
        </authorList>
    </citation>
    <scope>IDENTIFICATION</scope>
    <source>
        <strain evidence="2">FAR1</strain>
    </source>
</reference>
<dbReference type="AlphaFoldDB" id="A0A182Q432"/>
<reference evidence="3" key="1">
    <citation type="submission" date="2014-01" db="EMBL/GenBank/DDBJ databases">
        <title>The Genome Sequence of Anopheles farauti FAR1 (V2).</title>
        <authorList>
            <consortium name="The Broad Institute Genomics Platform"/>
            <person name="Neafsey D.E."/>
            <person name="Besansky N."/>
            <person name="Howell P."/>
            <person name="Walton C."/>
            <person name="Young S.K."/>
            <person name="Zeng Q."/>
            <person name="Gargeya S."/>
            <person name="Fitzgerald M."/>
            <person name="Haas B."/>
            <person name="Abouelleil A."/>
            <person name="Allen A.W."/>
            <person name="Alvarado L."/>
            <person name="Arachchi H.M."/>
            <person name="Berlin A.M."/>
            <person name="Chapman S.B."/>
            <person name="Gainer-Dewar J."/>
            <person name="Goldberg J."/>
            <person name="Griggs A."/>
            <person name="Gujja S."/>
            <person name="Hansen M."/>
            <person name="Howarth C."/>
            <person name="Imamovic A."/>
            <person name="Ireland A."/>
            <person name="Larimer J."/>
            <person name="McCowan C."/>
            <person name="Murphy C."/>
            <person name="Pearson M."/>
            <person name="Poon T.W."/>
            <person name="Priest M."/>
            <person name="Roberts A."/>
            <person name="Saif S."/>
            <person name="Shea T."/>
            <person name="Sisk P."/>
            <person name="Sykes S."/>
            <person name="Wortman J."/>
            <person name="Nusbaum C."/>
            <person name="Birren B."/>
        </authorList>
    </citation>
    <scope>NUCLEOTIDE SEQUENCE [LARGE SCALE GENOMIC DNA]</scope>
    <source>
        <strain evidence="3">FAR1</strain>
    </source>
</reference>
<dbReference type="EMBL" id="AXCN02001964">
    <property type="status" value="NOT_ANNOTATED_CDS"/>
    <property type="molecule type" value="Genomic_DNA"/>
</dbReference>
<keyword evidence="1" id="KW-0472">Membrane</keyword>
<dbReference type="EnsemblMetazoa" id="AFAF002672-RA">
    <property type="protein sequence ID" value="AFAF002672-PA"/>
    <property type="gene ID" value="AFAF002672"/>
</dbReference>
<keyword evidence="1" id="KW-0812">Transmembrane</keyword>
<evidence type="ECO:0000313" key="2">
    <source>
        <dbReference type="EnsemblMetazoa" id="AFAF002672-PA"/>
    </source>
</evidence>
<dbReference type="VEuPathDB" id="VectorBase:AFAF002672"/>
<proteinExistence type="predicted"/>
<sequence>MSPTAAVLVTTRRVQQDTLASGICKPETEREQIGRERGPRTAPKVSRYTIVIDLIAVINYGQLLLLLLLLRDASQALASRAGDESARLHSHADGWATRSRDVRHLADRAVGSSRPKFCAKEELMRAAPEQL</sequence>
<dbReference type="Proteomes" id="UP000075886">
    <property type="component" value="Unassembled WGS sequence"/>
</dbReference>
<evidence type="ECO:0000256" key="1">
    <source>
        <dbReference type="SAM" id="Phobius"/>
    </source>
</evidence>
<evidence type="ECO:0000313" key="3">
    <source>
        <dbReference type="Proteomes" id="UP000075886"/>
    </source>
</evidence>
<name>A0A182Q432_9DIPT</name>
<feature type="transmembrane region" description="Helical" evidence="1">
    <location>
        <begin position="48"/>
        <end position="70"/>
    </location>
</feature>
<keyword evidence="1" id="KW-1133">Transmembrane helix</keyword>
<protein>
    <submittedName>
        <fullName evidence="2">Uncharacterized protein</fullName>
    </submittedName>
</protein>
<accession>A0A182Q432</accession>
<keyword evidence="3" id="KW-1185">Reference proteome</keyword>
<organism evidence="2 3">
    <name type="scientific">Anopheles farauti</name>
    <dbReference type="NCBI Taxonomy" id="69004"/>
    <lineage>
        <taxon>Eukaryota</taxon>
        <taxon>Metazoa</taxon>
        <taxon>Ecdysozoa</taxon>
        <taxon>Arthropoda</taxon>
        <taxon>Hexapoda</taxon>
        <taxon>Insecta</taxon>
        <taxon>Pterygota</taxon>
        <taxon>Neoptera</taxon>
        <taxon>Endopterygota</taxon>
        <taxon>Diptera</taxon>
        <taxon>Nematocera</taxon>
        <taxon>Culicoidea</taxon>
        <taxon>Culicidae</taxon>
        <taxon>Anophelinae</taxon>
        <taxon>Anopheles</taxon>
    </lineage>
</organism>